<evidence type="ECO:0000313" key="2">
    <source>
        <dbReference type="EMBL" id="KND22121.1"/>
    </source>
</evidence>
<dbReference type="InterPro" id="IPR003148">
    <property type="entry name" value="RCK_N"/>
</dbReference>
<dbReference type="Gene3D" id="3.30.70.1450">
    <property type="entry name" value="Regulator of K+ conductance, C-terminal domain"/>
    <property type="match status" value="1"/>
</dbReference>
<organism evidence="2 3">
    <name type="scientific">Enhydrobacter aerosaccus</name>
    <dbReference type="NCBI Taxonomy" id="225324"/>
    <lineage>
        <taxon>Bacteria</taxon>
        <taxon>Pseudomonadati</taxon>
        <taxon>Pseudomonadota</taxon>
        <taxon>Alphaproteobacteria</taxon>
        <taxon>Hyphomicrobiales</taxon>
        <taxon>Enhydrobacter</taxon>
    </lineage>
</organism>
<evidence type="ECO:0000259" key="1">
    <source>
        <dbReference type="PROSITE" id="PS51201"/>
    </source>
</evidence>
<evidence type="ECO:0000313" key="3">
    <source>
        <dbReference type="Proteomes" id="UP000053900"/>
    </source>
</evidence>
<dbReference type="PROSITE" id="PS51201">
    <property type="entry name" value="RCK_N"/>
    <property type="match status" value="1"/>
</dbReference>
<protein>
    <submittedName>
        <fullName evidence="2">Potassium transporter TrkA</fullName>
    </submittedName>
</protein>
<dbReference type="Pfam" id="PF02254">
    <property type="entry name" value="TrkA_N"/>
    <property type="match status" value="1"/>
</dbReference>
<accession>A0ABR5IMB5</accession>
<proteinExistence type="predicted"/>
<dbReference type="SUPFAM" id="SSF116726">
    <property type="entry name" value="TrkA C-terminal domain-like"/>
    <property type="match status" value="1"/>
</dbReference>
<dbReference type="EMBL" id="LGSW01000003">
    <property type="protein sequence ID" value="KND22121.1"/>
    <property type="molecule type" value="Genomic_DNA"/>
</dbReference>
<gene>
    <name evidence="2" type="ORF">AFK20_05985</name>
</gene>
<sequence length="220" mass="24655">MMQFAIIGLGVFGITCAKELEKLGNQVLAIDIDEKLVDDISEYVTRAVIADATDKDTIEELDLASFDGVLVSIGDNLEASLLCTLNLLSLNVQNLWVKAKTDSHHQILQSLGVNNIVHPEQDMGIRIAQKMNYPMVKQYMALGDEQFLVRLDPPEQWRGHPWSDVQHSHPDITFIMLKRNQQIFNQLPDGFFFQGGDKLVVGGDTQALRRLAKAIRQTAI</sequence>
<dbReference type="PANTHER" id="PTHR43833">
    <property type="entry name" value="POTASSIUM CHANNEL PROTEIN 2-RELATED-RELATED"/>
    <property type="match status" value="1"/>
</dbReference>
<dbReference type="SUPFAM" id="SSF51735">
    <property type="entry name" value="NAD(P)-binding Rossmann-fold domains"/>
    <property type="match status" value="1"/>
</dbReference>
<dbReference type="Gene3D" id="3.40.50.720">
    <property type="entry name" value="NAD(P)-binding Rossmann-like Domain"/>
    <property type="match status" value="1"/>
</dbReference>
<dbReference type="Proteomes" id="UP000053900">
    <property type="component" value="Unassembled WGS sequence"/>
</dbReference>
<feature type="domain" description="RCK N-terminal" evidence="1">
    <location>
        <begin position="1"/>
        <end position="117"/>
    </location>
</feature>
<comment type="caution">
    <text evidence="2">The sequence shown here is derived from an EMBL/GenBank/DDBJ whole genome shotgun (WGS) entry which is preliminary data.</text>
</comment>
<dbReference type="InterPro" id="IPR036721">
    <property type="entry name" value="RCK_C_sf"/>
</dbReference>
<name>A0ABR5IMB5_9HYPH</name>
<dbReference type="InterPro" id="IPR050721">
    <property type="entry name" value="Trk_Ktr_HKT_K-transport"/>
</dbReference>
<keyword evidence="3" id="KW-1185">Reference proteome</keyword>
<dbReference type="PANTHER" id="PTHR43833:SF7">
    <property type="entry name" value="KTR SYSTEM POTASSIUM UPTAKE PROTEIN C"/>
    <property type="match status" value="1"/>
</dbReference>
<reference evidence="2 3" key="1">
    <citation type="submission" date="2015-07" db="EMBL/GenBank/DDBJ databases">
        <title>Draft genome of Enhydrobacter aerosaccus.</title>
        <authorList>
            <person name="Wang X."/>
        </authorList>
    </citation>
    <scope>NUCLEOTIDE SEQUENCE [LARGE SCALE GENOMIC DNA]</scope>
    <source>
        <strain evidence="2 3">CGMCC9176</strain>
    </source>
</reference>
<dbReference type="InterPro" id="IPR036291">
    <property type="entry name" value="NAD(P)-bd_dom_sf"/>
</dbReference>